<dbReference type="Pfam" id="PF00849">
    <property type="entry name" value="PseudoU_synth_2"/>
    <property type="match status" value="1"/>
</dbReference>
<dbReference type="SUPFAM" id="SSF55120">
    <property type="entry name" value="Pseudouridine synthase"/>
    <property type="match status" value="1"/>
</dbReference>
<dbReference type="GO" id="GO:0006396">
    <property type="term" value="P:RNA processing"/>
    <property type="evidence" value="ECO:0007669"/>
    <property type="project" value="UniProtKB-ARBA"/>
</dbReference>
<name>A0A918KJG5_9GAMM</name>
<reference evidence="2" key="1">
    <citation type="journal article" date="2014" name="Int. J. Syst. Evol. Microbiol.">
        <title>Complete genome sequence of Corynebacterium casei LMG S-19264T (=DSM 44701T), isolated from a smear-ripened cheese.</title>
        <authorList>
            <consortium name="US DOE Joint Genome Institute (JGI-PGF)"/>
            <person name="Walter F."/>
            <person name="Albersmeier A."/>
            <person name="Kalinowski J."/>
            <person name="Ruckert C."/>
        </authorList>
    </citation>
    <scope>NUCLEOTIDE SEQUENCE</scope>
    <source>
        <strain evidence="2">KCTC 22169</strain>
    </source>
</reference>
<accession>A0A918KJG5</accession>
<dbReference type="GO" id="GO:0003723">
    <property type="term" value="F:RNA binding"/>
    <property type="evidence" value="ECO:0007669"/>
    <property type="project" value="InterPro"/>
</dbReference>
<protein>
    <submittedName>
        <fullName evidence="2">Pseudouridine synthase</fullName>
    </submittedName>
</protein>
<dbReference type="CDD" id="cd02869">
    <property type="entry name" value="PseudoU_synth_RluA_like"/>
    <property type="match status" value="1"/>
</dbReference>
<dbReference type="GO" id="GO:0001522">
    <property type="term" value="P:pseudouridine synthesis"/>
    <property type="evidence" value="ECO:0007669"/>
    <property type="project" value="InterPro"/>
</dbReference>
<dbReference type="PANTHER" id="PTHR21600">
    <property type="entry name" value="MITOCHONDRIAL RNA PSEUDOURIDINE SYNTHASE"/>
    <property type="match status" value="1"/>
</dbReference>
<evidence type="ECO:0000313" key="2">
    <source>
        <dbReference type="EMBL" id="GGX64865.1"/>
    </source>
</evidence>
<dbReference type="GO" id="GO:0140098">
    <property type="term" value="F:catalytic activity, acting on RNA"/>
    <property type="evidence" value="ECO:0007669"/>
    <property type="project" value="UniProtKB-ARBA"/>
</dbReference>
<dbReference type="Gene3D" id="3.30.2350.10">
    <property type="entry name" value="Pseudouridine synthase"/>
    <property type="match status" value="1"/>
</dbReference>
<feature type="domain" description="Pseudouridine synthase RsuA/RluA-like" evidence="1">
    <location>
        <begin position="90"/>
        <end position="225"/>
    </location>
</feature>
<evidence type="ECO:0000259" key="1">
    <source>
        <dbReference type="Pfam" id="PF00849"/>
    </source>
</evidence>
<evidence type="ECO:0000313" key="3">
    <source>
        <dbReference type="Proteomes" id="UP000626148"/>
    </source>
</evidence>
<dbReference type="InterPro" id="IPR006145">
    <property type="entry name" value="PsdUridine_synth_RsuA/RluA"/>
</dbReference>
<dbReference type="InterPro" id="IPR020103">
    <property type="entry name" value="PsdUridine_synth_cat_dom_sf"/>
</dbReference>
<comment type="caution">
    <text evidence="2">The sequence shown here is derived from an EMBL/GenBank/DDBJ whole genome shotgun (WGS) entry which is preliminary data.</text>
</comment>
<dbReference type="Proteomes" id="UP000626148">
    <property type="component" value="Unassembled WGS sequence"/>
</dbReference>
<dbReference type="AlphaFoldDB" id="A0A918KJG5"/>
<organism evidence="2 3">
    <name type="scientific">Saccharospirillum salsuginis</name>
    <dbReference type="NCBI Taxonomy" id="418750"/>
    <lineage>
        <taxon>Bacteria</taxon>
        <taxon>Pseudomonadati</taxon>
        <taxon>Pseudomonadota</taxon>
        <taxon>Gammaproteobacteria</taxon>
        <taxon>Oceanospirillales</taxon>
        <taxon>Saccharospirillaceae</taxon>
        <taxon>Saccharospirillum</taxon>
    </lineage>
</organism>
<sequence>MQIDVVLEAEAGDRLIAIDFLVDNIDLSKSRLKDMMNKGAVWHIDGKGRRVRLRRAMSDLKVGDRLEIFYDDELLAIKPPLPHLVADLTHYSVWDKPAGLLSEGTDWGDHCALPRLVELYFKPRREVFLVHRLDREASGLMMVAHSRKAAALLSERFADGEITKRYRVEVLGEPTEEEGVINSPIEGKTAHTRYKKLKYDPHPNRSTLDVWIDSGRKHQIRRHLDSIGHPVIGDPRYGEGNKSHEGMKLKAVEMRFECPITHETQHFTLL</sequence>
<reference evidence="2" key="2">
    <citation type="submission" date="2020-09" db="EMBL/GenBank/DDBJ databases">
        <authorList>
            <person name="Sun Q."/>
            <person name="Kim S."/>
        </authorList>
    </citation>
    <scope>NUCLEOTIDE SEQUENCE</scope>
    <source>
        <strain evidence="2">KCTC 22169</strain>
    </source>
</reference>
<gene>
    <name evidence="2" type="ORF">GCM10007392_35900</name>
</gene>
<proteinExistence type="predicted"/>
<dbReference type="InterPro" id="IPR050188">
    <property type="entry name" value="RluA_PseudoU_synthase"/>
</dbReference>
<dbReference type="RefSeq" id="WP_189611239.1">
    <property type="nucleotide sequence ID" value="NZ_BMXR01000009.1"/>
</dbReference>
<dbReference type="EMBL" id="BMXR01000009">
    <property type="protein sequence ID" value="GGX64865.1"/>
    <property type="molecule type" value="Genomic_DNA"/>
</dbReference>
<dbReference type="GO" id="GO:0009982">
    <property type="term" value="F:pseudouridine synthase activity"/>
    <property type="evidence" value="ECO:0007669"/>
    <property type="project" value="InterPro"/>
</dbReference>
<keyword evidence="3" id="KW-1185">Reference proteome</keyword>